<evidence type="ECO:0000256" key="1">
    <source>
        <dbReference type="ARBA" id="ARBA00010617"/>
    </source>
</evidence>
<dbReference type="GO" id="GO:0016705">
    <property type="term" value="F:oxidoreductase activity, acting on paired donors, with incorporation or reduction of molecular oxygen"/>
    <property type="evidence" value="ECO:0007669"/>
    <property type="project" value="InterPro"/>
</dbReference>
<feature type="chain" id="PRO_5016808852" evidence="7">
    <location>
        <begin position="20"/>
        <end position="530"/>
    </location>
</feature>
<keyword evidence="7" id="KW-0732">Signal</keyword>
<keyword evidence="5" id="KW-0503">Monooxygenase</keyword>
<dbReference type="CDD" id="cd11065">
    <property type="entry name" value="CYP64-like"/>
    <property type="match status" value="1"/>
</dbReference>
<keyword evidence="2 6" id="KW-0479">Metal-binding</keyword>
<keyword evidence="4 6" id="KW-0408">Iron</keyword>
<evidence type="ECO:0000256" key="4">
    <source>
        <dbReference type="ARBA" id="ARBA00023004"/>
    </source>
</evidence>
<keyword evidence="9" id="KW-1185">Reference proteome</keyword>
<dbReference type="PRINTS" id="PR00463">
    <property type="entry name" value="EP450I"/>
</dbReference>
<name>A0A364MVF3_STELY</name>
<dbReference type="PANTHER" id="PTHR46300:SF2">
    <property type="entry name" value="CYTOCHROME P450 MONOOXYGENASE ALNH-RELATED"/>
    <property type="match status" value="1"/>
</dbReference>
<evidence type="ECO:0000313" key="8">
    <source>
        <dbReference type="EMBL" id="RAR04741.1"/>
    </source>
</evidence>
<gene>
    <name evidence="8" type="ORF">DDE83_007704</name>
</gene>
<sequence>MSSSLYMLLLAVLAPGLYWLRKTGRRPPNYPPGPPTLPIIGNLHLMPTRNPHIQFQKWAEEYGPVYSLILGTKVMIVLSSDRAIKDLLDNKGGNYSSRPDMYMSQVVSGGNRMLLMRYDDAWRTSRRIVQNCLNINAASTYVPYQDLENKAMLMGFLKSPDLFADHIRRYTHSLTTQMIFGFRTSSIDDPKLKQLYDGFEEFCKVASSPTAALFDAFPFLRNLSDWALPMRRHAKKLHEKERELYVGHWMNVKKAVKDGTSKPCFGVQLLAQQTAMGFSDTFAGYTCGSLLEAGSDTTAAELVGFMLAMVLFPNVRKNAQAEVDRVCGDRLPTLEDMPNLPYIRSCVKESLRWMPTSILGVPHAVVKDDEYMGYKIPKGAAVVGNVWSIHMDPKRHSSPRDFDPERYKNDVQTAAQAANNSDASKRDHFVFGAGRRLCQGMHIAERSMFLFISRVLWAFDIDKAVDADGEIVPNPEKLTEGLFVQPEPFRAKIVPRDSGRVKSIQVEWEKMEELLDENAQWRNVPEGILR</sequence>
<feature type="binding site" description="axial binding residue" evidence="6">
    <location>
        <position position="438"/>
    </location>
    <ligand>
        <name>heme</name>
        <dbReference type="ChEBI" id="CHEBI:30413"/>
    </ligand>
    <ligandPart>
        <name>Fe</name>
        <dbReference type="ChEBI" id="CHEBI:18248"/>
    </ligandPart>
</feature>
<reference evidence="9" key="1">
    <citation type="submission" date="2018-05" db="EMBL/GenBank/DDBJ databases">
        <title>Draft genome sequence of Stemphylium lycopersici strain CIDEFI 213.</title>
        <authorList>
            <person name="Medina R."/>
            <person name="Franco M.E.E."/>
            <person name="Lucentini C.G."/>
            <person name="Saparrat M.C.N."/>
            <person name="Balatti P.A."/>
        </authorList>
    </citation>
    <scope>NUCLEOTIDE SEQUENCE [LARGE SCALE GENOMIC DNA]</scope>
    <source>
        <strain evidence="9">CIDEFI 213</strain>
    </source>
</reference>
<evidence type="ECO:0000256" key="2">
    <source>
        <dbReference type="ARBA" id="ARBA00022723"/>
    </source>
</evidence>
<dbReference type="InterPro" id="IPR050364">
    <property type="entry name" value="Cytochrome_P450_fung"/>
</dbReference>
<dbReference type="EMBL" id="QGDH01000148">
    <property type="protein sequence ID" value="RAR04741.1"/>
    <property type="molecule type" value="Genomic_DNA"/>
</dbReference>
<dbReference type="GO" id="GO:0005506">
    <property type="term" value="F:iron ion binding"/>
    <property type="evidence" value="ECO:0007669"/>
    <property type="project" value="InterPro"/>
</dbReference>
<dbReference type="GO" id="GO:0004497">
    <property type="term" value="F:monooxygenase activity"/>
    <property type="evidence" value="ECO:0007669"/>
    <property type="project" value="UniProtKB-KW"/>
</dbReference>
<evidence type="ECO:0000256" key="6">
    <source>
        <dbReference type="PIRSR" id="PIRSR602401-1"/>
    </source>
</evidence>
<dbReference type="GO" id="GO:0020037">
    <property type="term" value="F:heme binding"/>
    <property type="evidence" value="ECO:0007669"/>
    <property type="project" value="InterPro"/>
</dbReference>
<dbReference type="SUPFAM" id="SSF48264">
    <property type="entry name" value="Cytochrome P450"/>
    <property type="match status" value="1"/>
</dbReference>
<organism evidence="8 9">
    <name type="scientific">Stemphylium lycopersici</name>
    <name type="common">Tomato gray leaf spot disease fungus</name>
    <name type="synonym">Thyrospora lycopersici</name>
    <dbReference type="NCBI Taxonomy" id="183478"/>
    <lineage>
        <taxon>Eukaryota</taxon>
        <taxon>Fungi</taxon>
        <taxon>Dikarya</taxon>
        <taxon>Ascomycota</taxon>
        <taxon>Pezizomycotina</taxon>
        <taxon>Dothideomycetes</taxon>
        <taxon>Pleosporomycetidae</taxon>
        <taxon>Pleosporales</taxon>
        <taxon>Pleosporineae</taxon>
        <taxon>Pleosporaceae</taxon>
        <taxon>Stemphylium</taxon>
    </lineage>
</organism>
<evidence type="ECO:0000256" key="3">
    <source>
        <dbReference type="ARBA" id="ARBA00023002"/>
    </source>
</evidence>
<dbReference type="Pfam" id="PF00067">
    <property type="entry name" value="p450"/>
    <property type="match status" value="1"/>
</dbReference>
<comment type="similarity">
    <text evidence="1">Belongs to the cytochrome P450 family.</text>
</comment>
<keyword evidence="6" id="KW-0349">Heme</keyword>
<dbReference type="Gene3D" id="1.10.630.10">
    <property type="entry name" value="Cytochrome P450"/>
    <property type="match status" value="1"/>
</dbReference>
<comment type="cofactor">
    <cofactor evidence="6">
        <name>heme</name>
        <dbReference type="ChEBI" id="CHEBI:30413"/>
    </cofactor>
</comment>
<dbReference type="PANTHER" id="PTHR46300">
    <property type="entry name" value="P450, PUTATIVE (EUROFUNG)-RELATED-RELATED"/>
    <property type="match status" value="1"/>
</dbReference>
<dbReference type="STRING" id="183478.A0A364MVF3"/>
<dbReference type="InterPro" id="IPR036396">
    <property type="entry name" value="Cyt_P450_sf"/>
</dbReference>
<dbReference type="InterPro" id="IPR002401">
    <property type="entry name" value="Cyt_P450_E_grp-I"/>
</dbReference>
<evidence type="ECO:0000256" key="5">
    <source>
        <dbReference type="ARBA" id="ARBA00023033"/>
    </source>
</evidence>
<dbReference type="AlphaFoldDB" id="A0A364MVF3"/>
<dbReference type="Proteomes" id="UP000249619">
    <property type="component" value="Unassembled WGS sequence"/>
</dbReference>
<keyword evidence="3" id="KW-0560">Oxidoreductase</keyword>
<comment type="caution">
    <text evidence="8">The sequence shown here is derived from an EMBL/GenBank/DDBJ whole genome shotgun (WGS) entry which is preliminary data.</text>
</comment>
<proteinExistence type="inferred from homology"/>
<evidence type="ECO:0000256" key="7">
    <source>
        <dbReference type="SAM" id="SignalP"/>
    </source>
</evidence>
<protein>
    <submittedName>
        <fullName evidence="8">Cytochrome P450</fullName>
    </submittedName>
</protein>
<feature type="signal peptide" evidence="7">
    <location>
        <begin position="1"/>
        <end position="19"/>
    </location>
</feature>
<dbReference type="PRINTS" id="PR00385">
    <property type="entry name" value="P450"/>
</dbReference>
<accession>A0A364MVF3</accession>
<evidence type="ECO:0000313" key="9">
    <source>
        <dbReference type="Proteomes" id="UP000249619"/>
    </source>
</evidence>
<dbReference type="InterPro" id="IPR001128">
    <property type="entry name" value="Cyt_P450"/>
</dbReference>